<sequence length="83" mass="9393">MVEDNWQQSSLRLVEEIISQLGNIRTGSRNADKTEYNSSQTAILDNLHVRGLLGLIESIRKRTVSLGKKTKNCGIICIFLLYK</sequence>
<dbReference type="AlphaFoldDB" id="A0A8R1XYH0"/>
<name>A0A8R1XYH0_ONCVO</name>
<dbReference type="Proteomes" id="UP000024404">
    <property type="component" value="Unassembled WGS sequence"/>
</dbReference>
<dbReference type="EnsemblMetazoa" id="OVOC7618.1">
    <property type="protein sequence ID" value="OVOC7618.1"/>
    <property type="gene ID" value="WBGene00244427"/>
</dbReference>
<evidence type="ECO:0000313" key="1">
    <source>
        <dbReference type="EnsemblMetazoa" id="OVOC7618.1"/>
    </source>
</evidence>
<proteinExistence type="predicted"/>
<keyword evidence="2" id="KW-1185">Reference proteome</keyword>
<reference evidence="1" key="2">
    <citation type="submission" date="2022-06" db="UniProtKB">
        <authorList>
            <consortium name="EnsemblMetazoa"/>
        </authorList>
    </citation>
    <scope>IDENTIFICATION</scope>
</reference>
<evidence type="ECO:0000313" key="2">
    <source>
        <dbReference type="Proteomes" id="UP000024404"/>
    </source>
</evidence>
<dbReference type="EMBL" id="CMVM020000223">
    <property type="status" value="NOT_ANNOTATED_CDS"/>
    <property type="molecule type" value="Genomic_DNA"/>
</dbReference>
<protein>
    <submittedName>
        <fullName evidence="1">Uncharacterized protein</fullName>
    </submittedName>
</protein>
<accession>A0A8R1XYH0</accession>
<reference evidence="2" key="1">
    <citation type="submission" date="2013-10" db="EMBL/GenBank/DDBJ databases">
        <title>Genome sequencing of Onchocerca volvulus.</title>
        <authorList>
            <person name="Cotton J."/>
            <person name="Tsai J."/>
            <person name="Stanley E."/>
            <person name="Tracey A."/>
            <person name="Holroyd N."/>
            <person name="Lustigman S."/>
            <person name="Berriman M."/>
        </authorList>
    </citation>
    <scope>NUCLEOTIDE SEQUENCE</scope>
</reference>
<organism evidence="1 2">
    <name type="scientific">Onchocerca volvulus</name>
    <dbReference type="NCBI Taxonomy" id="6282"/>
    <lineage>
        <taxon>Eukaryota</taxon>
        <taxon>Metazoa</taxon>
        <taxon>Ecdysozoa</taxon>
        <taxon>Nematoda</taxon>
        <taxon>Chromadorea</taxon>
        <taxon>Rhabditida</taxon>
        <taxon>Spirurina</taxon>
        <taxon>Spiruromorpha</taxon>
        <taxon>Filarioidea</taxon>
        <taxon>Onchocercidae</taxon>
        <taxon>Onchocerca</taxon>
    </lineage>
</organism>